<dbReference type="AlphaFoldDB" id="A0A4Y2AEP2"/>
<dbReference type="Pfam" id="PF00078">
    <property type="entry name" value="RVT_1"/>
    <property type="match status" value="1"/>
</dbReference>
<dbReference type="Proteomes" id="UP000499080">
    <property type="component" value="Unassembled WGS sequence"/>
</dbReference>
<keyword evidence="2" id="KW-0548">Nucleotidyltransferase</keyword>
<dbReference type="EMBL" id="BGPR01000015">
    <property type="protein sequence ID" value="GBL78303.1"/>
    <property type="molecule type" value="Genomic_DNA"/>
</dbReference>
<evidence type="ECO:0000313" key="2">
    <source>
        <dbReference type="EMBL" id="GBL78303.1"/>
    </source>
</evidence>
<keyword evidence="2" id="KW-0695">RNA-directed DNA polymerase</keyword>
<dbReference type="GO" id="GO:0003964">
    <property type="term" value="F:RNA-directed DNA polymerase activity"/>
    <property type="evidence" value="ECO:0007669"/>
    <property type="project" value="UniProtKB-KW"/>
</dbReference>
<dbReference type="OrthoDB" id="6433969at2759"/>
<proteinExistence type="predicted"/>
<organism evidence="2 3">
    <name type="scientific">Araneus ventricosus</name>
    <name type="common">Orbweaver spider</name>
    <name type="synonym">Epeira ventricosa</name>
    <dbReference type="NCBI Taxonomy" id="182803"/>
    <lineage>
        <taxon>Eukaryota</taxon>
        <taxon>Metazoa</taxon>
        <taxon>Ecdysozoa</taxon>
        <taxon>Arthropoda</taxon>
        <taxon>Chelicerata</taxon>
        <taxon>Arachnida</taxon>
        <taxon>Araneae</taxon>
        <taxon>Araneomorphae</taxon>
        <taxon>Entelegynae</taxon>
        <taxon>Araneoidea</taxon>
        <taxon>Araneidae</taxon>
        <taxon>Araneus</taxon>
    </lineage>
</organism>
<keyword evidence="2" id="KW-0808">Transferase</keyword>
<evidence type="ECO:0000313" key="3">
    <source>
        <dbReference type="Proteomes" id="UP000499080"/>
    </source>
</evidence>
<sequence length="332" mass="38301">MLTTRQKEFPMFEGRYWLINITAQDGARCTTRTSPAENFKFASITLSSVGNIHAGTPQGSSLSPTLYNIFTADFPKNDKILNCLFADDSAILSQGSNTKFVIHSLQLQLYEIEKWCTLWRVAINTENTKAILFRKGHSKNPLKSLTFFDETLDWDSQVKYLGLILDRKLTFRQPANYNCDKFWAKVHLIIPLIGRHSVLSLNNKVLLFKQILRPILSYSAQIWGITSKCHHKKIQILQNKILRIMTNSPWFVRNEVIHKDLNTESIEEFIKKLSRKFFLKIPDHSNTLISSQIEYIHSNGKHKYPYATAKLSLPLKPPSILCVVPHFTFLFI</sequence>
<protein>
    <submittedName>
        <fullName evidence="2">RNA-directed DNA polymerase from mobile element jockey</fullName>
    </submittedName>
</protein>
<keyword evidence="3" id="KW-1185">Reference proteome</keyword>
<gene>
    <name evidence="2" type="primary">jockeypol_72</name>
    <name evidence="2" type="ORF">AVEN_42840_1</name>
</gene>
<accession>A0A4Y2AEP2</accession>
<comment type="caution">
    <text evidence="2">The sequence shown here is derived from an EMBL/GenBank/DDBJ whole genome shotgun (WGS) entry which is preliminary data.</text>
</comment>
<name>A0A4Y2AEP2_ARAVE</name>
<evidence type="ECO:0000259" key="1">
    <source>
        <dbReference type="PROSITE" id="PS50878"/>
    </source>
</evidence>
<dbReference type="PROSITE" id="PS50878">
    <property type="entry name" value="RT_POL"/>
    <property type="match status" value="1"/>
</dbReference>
<dbReference type="InterPro" id="IPR000477">
    <property type="entry name" value="RT_dom"/>
</dbReference>
<feature type="domain" description="Reverse transcriptase" evidence="1">
    <location>
        <begin position="1"/>
        <end position="165"/>
    </location>
</feature>
<reference evidence="2 3" key="1">
    <citation type="journal article" date="2019" name="Sci. Rep.">
        <title>Orb-weaving spider Araneus ventricosus genome elucidates the spidroin gene catalogue.</title>
        <authorList>
            <person name="Kono N."/>
            <person name="Nakamura H."/>
            <person name="Ohtoshi R."/>
            <person name="Moran D.A.P."/>
            <person name="Shinohara A."/>
            <person name="Yoshida Y."/>
            <person name="Fujiwara M."/>
            <person name="Mori M."/>
            <person name="Tomita M."/>
            <person name="Arakawa K."/>
        </authorList>
    </citation>
    <scope>NUCLEOTIDE SEQUENCE [LARGE SCALE GENOMIC DNA]</scope>
</reference>
<dbReference type="PANTHER" id="PTHR33332">
    <property type="entry name" value="REVERSE TRANSCRIPTASE DOMAIN-CONTAINING PROTEIN"/>
    <property type="match status" value="1"/>
</dbReference>